<accession>A0ABW2TX20</accession>
<gene>
    <name evidence="1" type="ORF">ACFQV2_39025</name>
</gene>
<comment type="caution">
    <text evidence="1">The sequence shown here is derived from an EMBL/GenBank/DDBJ whole genome shotgun (WGS) entry which is preliminary data.</text>
</comment>
<dbReference type="InterPro" id="IPR045522">
    <property type="entry name" value="DUF6474"/>
</dbReference>
<dbReference type="EMBL" id="JBHTEY010000004">
    <property type="protein sequence ID" value="MFC7618455.1"/>
    <property type="molecule type" value="Genomic_DNA"/>
</dbReference>
<organism evidence="1 2">
    <name type="scientific">Actinokineospora soli</name>
    <dbReference type="NCBI Taxonomy" id="1048753"/>
    <lineage>
        <taxon>Bacteria</taxon>
        <taxon>Bacillati</taxon>
        <taxon>Actinomycetota</taxon>
        <taxon>Actinomycetes</taxon>
        <taxon>Pseudonocardiales</taxon>
        <taxon>Pseudonocardiaceae</taxon>
        <taxon>Actinokineospora</taxon>
    </lineage>
</organism>
<keyword evidence="2" id="KW-1185">Reference proteome</keyword>
<dbReference type="Proteomes" id="UP001596512">
    <property type="component" value="Unassembled WGS sequence"/>
</dbReference>
<name>A0ABW2TX20_9PSEU</name>
<sequence length="134" mass="14336">MARITPGGAKNAIAVAKVVAPAVIPVVTPYLIKATGVLRERWDRHKARRLGIAVGDLAQYTGHGGALHARISGVATALADLPEPDRDTETRLRQLAAAVRAAERMPASRRRAAHKAVDAELDAVEERLLRQLGV</sequence>
<evidence type="ECO:0000313" key="1">
    <source>
        <dbReference type="EMBL" id="MFC7618455.1"/>
    </source>
</evidence>
<protein>
    <submittedName>
        <fullName evidence="1">DUF6474 family protein</fullName>
    </submittedName>
</protein>
<dbReference type="Pfam" id="PF20079">
    <property type="entry name" value="DUF6474"/>
    <property type="match status" value="1"/>
</dbReference>
<reference evidence="2" key="1">
    <citation type="journal article" date="2019" name="Int. J. Syst. Evol. Microbiol.">
        <title>The Global Catalogue of Microorganisms (GCM) 10K type strain sequencing project: providing services to taxonomists for standard genome sequencing and annotation.</title>
        <authorList>
            <consortium name="The Broad Institute Genomics Platform"/>
            <consortium name="The Broad Institute Genome Sequencing Center for Infectious Disease"/>
            <person name="Wu L."/>
            <person name="Ma J."/>
        </authorList>
    </citation>
    <scope>NUCLEOTIDE SEQUENCE [LARGE SCALE GENOMIC DNA]</scope>
    <source>
        <strain evidence="2">JCM 17695</strain>
    </source>
</reference>
<proteinExistence type="predicted"/>
<evidence type="ECO:0000313" key="2">
    <source>
        <dbReference type="Proteomes" id="UP001596512"/>
    </source>
</evidence>